<dbReference type="EMBL" id="VDMA02000030">
    <property type="protein sequence ID" value="KAB8177332.1"/>
    <property type="molecule type" value="Genomic_DNA"/>
</dbReference>
<evidence type="ECO:0000313" key="8">
    <source>
        <dbReference type="EMBL" id="KAB8177332.1"/>
    </source>
</evidence>
<dbReference type="GO" id="GO:0003998">
    <property type="term" value="F:acylphosphatase activity"/>
    <property type="evidence" value="ECO:0007669"/>
    <property type="project" value="UniProtKB-EC"/>
</dbReference>
<dbReference type="InterPro" id="IPR020456">
    <property type="entry name" value="Acylphosphatase"/>
</dbReference>
<feature type="domain" description="Acylphosphatase-like" evidence="7">
    <location>
        <begin position="9"/>
        <end position="95"/>
    </location>
</feature>
<proteinExistence type="inferred from homology"/>
<keyword evidence="5 8" id="KW-0378">Hydrolase</keyword>
<dbReference type="InterPro" id="IPR001792">
    <property type="entry name" value="Acylphosphatase-like_dom"/>
</dbReference>
<evidence type="ECO:0000256" key="1">
    <source>
        <dbReference type="ARBA" id="ARBA00005614"/>
    </source>
</evidence>
<dbReference type="Gene3D" id="3.30.70.100">
    <property type="match status" value="1"/>
</dbReference>
<reference evidence="8 9" key="1">
    <citation type="submission" date="2019-10" db="EMBL/GenBank/DDBJ databases">
        <title>Nonomuraea sp. nov., isolated from Phyllanthus amarus.</title>
        <authorList>
            <person name="Klykleung N."/>
            <person name="Tanasupawat S."/>
        </authorList>
    </citation>
    <scope>NUCLEOTIDE SEQUENCE [LARGE SCALE GENOMIC DNA]</scope>
    <source>
        <strain evidence="8 9">CR1-09</strain>
    </source>
</reference>
<evidence type="ECO:0000256" key="5">
    <source>
        <dbReference type="PROSITE-ProRule" id="PRU00520"/>
    </source>
</evidence>
<dbReference type="Pfam" id="PF00708">
    <property type="entry name" value="Acylphosphatase"/>
    <property type="match status" value="1"/>
</dbReference>
<keyword evidence="9" id="KW-1185">Reference proteome</keyword>
<evidence type="ECO:0000256" key="3">
    <source>
        <dbReference type="ARBA" id="ARBA00015991"/>
    </source>
</evidence>
<dbReference type="Proteomes" id="UP000313066">
    <property type="component" value="Unassembled WGS sequence"/>
</dbReference>
<dbReference type="InterPro" id="IPR036046">
    <property type="entry name" value="Acylphosphatase-like_dom_sf"/>
</dbReference>
<evidence type="ECO:0000313" key="9">
    <source>
        <dbReference type="Proteomes" id="UP000313066"/>
    </source>
</evidence>
<feature type="active site" evidence="5">
    <location>
        <position position="42"/>
    </location>
</feature>
<protein>
    <recommendedName>
        <fullName evidence="3 5">acylphosphatase</fullName>
        <ecNumber evidence="2 5">3.6.1.7</ecNumber>
    </recommendedName>
</protein>
<feature type="active site" evidence="5">
    <location>
        <position position="24"/>
    </location>
</feature>
<dbReference type="AlphaFoldDB" id="A0A5N6BAB1"/>
<dbReference type="EC" id="3.6.1.7" evidence="2 5"/>
<gene>
    <name evidence="8" type="ORF">FH610_037885</name>
</gene>
<organism evidence="8 9">
    <name type="scientific">Microbispora catharanthi</name>
    <dbReference type="NCBI Taxonomy" id="1712871"/>
    <lineage>
        <taxon>Bacteria</taxon>
        <taxon>Bacillati</taxon>
        <taxon>Actinomycetota</taxon>
        <taxon>Actinomycetes</taxon>
        <taxon>Streptosporangiales</taxon>
        <taxon>Streptosporangiaceae</taxon>
        <taxon>Microbispora</taxon>
    </lineage>
</organism>
<evidence type="ECO:0000259" key="7">
    <source>
        <dbReference type="PROSITE" id="PS51160"/>
    </source>
</evidence>
<sequence length="95" mass="10602">MWILVGVVRLTAWVRGRVQGVGFRWWTRARALELGLVGWASNLADGRVEVVAEGPRESCERLLSLLRTGDTPGRVEGVVERWSDAKRGIAGFVER</sequence>
<dbReference type="InterPro" id="IPR017968">
    <property type="entry name" value="Acylphosphatase_CS"/>
</dbReference>
<dbReference type="PRINTS" id="PR00112">
    <property type="entry name" value="ACYLPHPHTASE"/>
</dbReference>
<comment type="catalytic activity">
    <reaction evidence="4 5">
        <text>an acyl phosphate + H2O = a carboxylate + phosphate + H(+)</text>
        <dbReference type="Rhea" id="RHEA:14965"/>
        <dbReference type="ChEBI" id="CHEBI:15377"/>
        <dbReference type="ChEBI" id="CHEBI:15378"/>
        <dbReference type="ChEBI" id="CHEBI:29067"/>
        <dbReference type="ChEBI" id="CHEBI:43474"/>
        <dbReference type="ChEBI" id="CHEBI:59918"/>
        <dbReference type="EC" id="3.6.1.7"/>
    </reaction>
</comment>
<comment type="similarity">
    <text evidence="1 6">Belongs to the acylphosphatase family.</text>
</comment>
<evidence type="ECO:0000256" key="4">
    <source>
        <dbReference type="ARBA" id="ARBA00047645"/>
    </source>
</evidence>
<dbReference type="PROSITE" id="PS51160">
    <property type="entry name" value="ACYLPHOSPHATASE_3"/>
    <property type="match status" value="1"/>
</dbReference>
<accession>A0A5N6BAB1</accession>
<dbReference type="PANTHER" id="PTHR47268:SF4">
    <property type="entry name" value="ACYLPHOSPHATASE"/>
    <property type="match status" value="1"/>
</dbReference>
<dbReference type="PROSITE" id="PS00150">
    <property type="entry name" value="ACYLPHOSPHATASE_1"/>
    <property type="match status" value="1"/>
</dbReference>
<comment type="caution">
    <text evidence="8">The sequence shown here is derived from an EMBL/GenBank/DDBJ whole genome shotgun (WGS) entry which is preliminary data.</text>
</comment>
<name>A0A5N6BAB1_9ACTN</name>
<evidence type="ECO:0000256" key="6">
    <source>
        <dbReference type="RuleBase" id="RU004168"/>
    </source>
</evidence>
<evidence type="ECO:0000256" key="2">
    <source>
        <dbReference type="ARBA" id="ARBA00012150"/>
    </source>
</evidence>
<dbReference type="NCBIfam" id="NF010997">
    <property type="entry name" value="PRK14422.1"/>
    <property type="match status" value="1"/>
</dbReference>
<dbReference type="SUPFAM" id="SSF54975">
    <property type="entry name" value="Acylphosphatase/BLUF domain-like"/>
    <property type="match status" value="1"/>
</dbReference>
<dbReference type="PANTHER" id="PTHR47268">
    <property type="entry name" value="ACYLPHOSPHATASE"/>
    <property type="match status" value="1"/>
</dbReference>